<proteinExistence type="inferred from homology"/>
<evidence type="ECO:0000313" key="3">
    <source>
        <dbReference type="EMBL" id="SDW66166.1"/>
    </source>
</evidence>
<organism evidence="3 4">
    <name type="scientific">Amycolatopsis xylanica</name>
    <dbReference type="NCBI Taxonomy" id="589385"/>
    <lineage>
        <taxon>Bacteria</taxon>
        <taxon>Bacillati</taxon>
        <taxon>Actinomycetota</taxon>
        <taxon>Actinomycetes</taxon>
        <taxon>Pseudonocardiales</taxon>
        <taxon>Pseudonocardiaceae</taxon>
        <taxon>Amycolatopsis</taxon>
    </lineage>
</organism>
<comment type="similarity">
    <text evidence="1">Belongs to the YciI family.</text>
</comment>
<dbReference type="RefSeq" id="WP_091287477.1">
    <property type="nucleotide sequence ID" value="NZ_FNON01000001.1"/>
</dbReference>
<reference evidence="3 4" key="1">
    <citation type="submission" date="2016-10" db="EMBL/GenBank/DDBJ databases">
        <authorList>
            <person name="de Groot N.N."/>
        </authorList>
    </citation>
    <scope>NUCLEOTIDE SEQUENCE [LARGE SCALE GENOMIC DNA]</scope>
    <source>
        <strain evidence="3 4">CPCC 202699</strain>
    </source>
</reference>
<gene>
    <name evidence="3" type="ORF">SAMN05421504_1011184</name>
</gene>
<dbReference type="SUPFAM" id="SSF54909">
    <property type="entry name" value="Dimeric alpha+beta barrel"/>
    <property type="match status" value="1"/>
</dbReference>
<dbReference type="PANTHER" id="PTHR35174">
    <property type="entry name" value="BLL7171 PROTEIN-RELATED"/>
    <property type="match status" value="1"/>
</dbReference>
<dbReference type="PANTHER" id="PTHR35174:SF3">
    <property type="entry name" value="BLL7171 PROTEIN"/>
    <property type="match status" value="1"/>
</dbReference>
<keyword evidence="4" id="KW-1185">Reference proteome</keyword>
<dbReference type="EMBL" id="FNON01000001">
    <property type="protein sequence ID" value="SDW66166.1"/>
    <property type="molecule type" value="Genomic_DNA"/>
</dbReference>
<dbReference type="Proteomes" id="UP000199515">
    <property type="component" value="Unassembled WGS sequence"/>
</dbReference>
<dbReference type="InterPro" id="IPR005545">
    <property type="entry name" value="YCII"/>
</dbReference>
<evidence type="ECO:0000256" key="1">
    <source>
        <dbReference type="ARBA" id="ARBA00007689"/>
    </source>
</evidence>
<evidence type="ECO:0000313" key="4">
    <source>
        <dbReference type="Proteomes" id="UP000199515"/>
    </source>
</evidence>
<feature type="domain" description="YCII-related" evidence="2">
    <location>
        <begin position="17"/>
        <end position="101"/>
    </location>
</feature>
<dbReference type="STRING" id="589385.SAMN05421504_1011184"/>
<protein>
    <submittedName>
        <fullName evidence="3">Uncharacterized conserved protein</fullName>
    </submittedName>
</protein>
<name>A0A1H2VCY7_9PSEU</name>
<dbReference type="Pfam" id="PF03795">
    <property type="entry name" value="YCII"/>
    <property type="match status" value="1"/>
</dbReference>
<dbReference type="Gene3D" id="3.30.70.1060">
    <property type="entry name" value="Dimeric alpha+beta barrel"/>
    <property type="match status" value="1"/>
</dbReference>
<evidence type="ECO:0000259" key="2">
    <source>
        <dbReference type="Pfam" id="PF03795"/>
    </source>
</evidence>
<dbReference type="OrthoDB" id="668782at2"/>
<dbReference type="InterPro" id="IPR011008">
    <property type="entry name" value="Dimeric_a/b-barrel"/>
</dbReference>
<sequence>MPRYLLAIHQPDGPPPEDLGEVMRELEALNDEMKAAGAWVFAAGLQPPSASTVVKAAGGEVLATDGPYTEAKEFIGGFTVIEAADLDAALDWARKLAAVLAPLPIEVRPFAGA</sequence>
<accession>A0A1H2VCY7</accession>
<dbReference type="AlphaFoldDB" id="A0A1H2VCY7"/>